<evidence type="ECO:0000313" key="2">
    <source>
        <dbReference type="EMBL" id="KAK9805223.1"/>
    </source>
</evidence>
<keyword evidence="3" id="KW-1185">Reference proteome</keyword>
<feature type="transmembrane region" description="Helical" evidence="1">
    <location>
        <begin position="346"/>
        <end position="364"/>
    </location>
</feature>
<keyword evidence="1" id="KW-1133">Transmembrane helix</keyword>
<proteinExistence type="predicted"/>
<keyword evidence="1" id="KW-0812">Transmembrane</keyword>
<organism evidence="2 3">
    <name type="scientific">[Myrmecia] bisecta</name>
    <dbReference type="NCBI Taxonomy" id="41462"/>
    <lineage>
        <taxon>Eukaryota</taxon>
        <taxon>Viridiplantae</taxon>
        <taxon>Chlorophyta</taxon>
        <taxon>core chlorophytes</taxon>
        <taxon>Trebouxiophyceae</taxon>
        <taxon>Trebouxiales</taxon>
        <taxon>Trebouxiaceae</taxon>
        <taxon>Myrmecia</taxon>
    </lineage>
</organism>
<keyword evidence="1" id="KW-0472">Membrane</keyword>
<accession>A0AAW1PB08</accession>
<sequence length="388" mass="41339">MTLHARSELLAAPRKKLLYRFLAASVRHATPASLFLYAAAVLGLLALPLVVKDNYLDENALLAGSAVPRIRNSGALQSAADVQQRLKHAGNSANSGALQGTANDTSTTLLLELNGALEAAGFDQAQAGQLFGAAAAHAVMQYLASVPWLAKDVVWVLPDAGCGQMHSLQVWLEEAANGKWQRHASPFGRAGLMQQALVLDVASPSFNALEVHTIGFSGQLPMLDLYYLVAFLAEEHVGLPPAMKDLFGRPLAGRQTGYATKLGTMLRFVAQQALTRPSGVHAAFKEYGVDAVTLRTVLLPEKEALPAAEGLARLATLLELALRSCNNLLERLHHSVLLYLQVSPHAFVSVQAYIGPLVALLLILPLQAAASKRRAEGLLSAHALTGHS</sequence>
<dbReference type="Proteomes" id="UP001489004">
    <property type="component" value="Unassembled WGS sequence"/>
</dbReference>
<dbReference type="PANTHER" id="PTHR13304:SF0">
    <property type="entry name" value="GLYCOSYLPHOSPHATIDYLINOSITOL ANCHOR ATTACHMENT 1 PROTEIN"/>
    <property type="match status" value="1"/>
</dbReference>
<comment type="caution">
    <text evidence="2">The sequence shown here is derived from an EMBL/GenBank/DDBJ whole genome shotgun (WGS) entry which is preliminary data.</text>
</comment>
<dbReference type="GO" id="GO:0042765">
    <property type="term" value="C:GPI-anchor transamidase complex"/>
    <property type="evidence" value="ECO:0007669"/>
    <property type="project" value="InterPro"/>
</dbReference>
<dbReference type="PANTHER" id="PTHR13304">
    <property type="entry name" value="GLYCOSYLPHOSPHATIDYLINOSITOL ANCHOR ATTACHMENT 1 PROTEIN"/>
    <property type="match status" value="1"/>
</dbReference>
<gene>
    <name evidence="2" type="ORF">WJX72_007042</name>
</gene>
<dbReference type="Pfam" id="PF04114">
    <property type="entry name" value="Gaa1"/>
    <property type="match status" value="1"/>
</dbReference>
<name>A0AAW1PB08_9CHLO</name>
<dbReference type="InterPro" id="IPR007246">
    <property type="entry name" value="Gaa1"/>
</dbReference>
<evidence type="ECO:0000313" key="3">
    <source>
        <dbReference type="Proteomes" id="UP001489004"/>
    </source>
</evidence>
<protein>
    <submittedName>
        <fullName evidence="2">Uncharacterized protein</fullName>
    </submittedName>
</protein>
<reference evidence="2 3" key="1">
    <citation type="journal article" date="2024" name="Nat. Commun.">
        <title>Phylogenomics reveals the evolutionary origins of lichenization in chlorophyte algae.</title>
        <authorList>
            <person name="Puginier C."/>
            <person name="Libourel C."/>
            <person name="Otte J."/>
            <person name="Skaloud P."/>
            <person name="Haon M."/>
            <person name="Grisel S."/>
            <person name="Petersen M."/>
            <person name="Berrin J.G."/>
            <person name="Delaux P.M."/>
            <person name="Dal Grande F."/>
            <person name="Keller J."/>
        </authorList>
    </citation>
    <scope>NUCLEOTIDE SEQUENCE [LARGE SCALE GENOMIC DNA]</scope>
    <source>
        <strain evidence="2 3">SAG 2043</strain>
    </source>
</reference>
<evidence type="ECO:0000256" key="1">
    <source>
        <dbReference type="SAM" id="Phobius"/>
    </source>
</evidence>
<dbReference type="GO" id="GO:0016255">
    <property type="term" value="P:attachment of GPI anchor to protein"/>
    <property type="evidence" value="ECO:0007669"/>
    <property type="project" value="TreeGrafter"/>
</dbReference>
<dbReference type="EMBL" id="JALJOR010000016">
    <property type="protein sequence ID" value="KAK9805223.1"/>
    <property type="molecule type" value="Genomic_DNA"/>
</dbReference>
<feature type="transmembrane region" description="Helical" evidence="1">
    <location>
        <begin position="34"/>
        <end position="51"/>
    </location>
</feature>
<dbReference type="AlphaFoldDB" id="A0AAW1PB08"/>